<reference evidence="1" key="1">
    <citation type="submission" date="2020-01" db="EMBL/GenBank/DDBJ databases">
        <authorList>
            <consortium name="DOE Joint Genome Institute"/>
            <person name="Haridas S."/>
            <person name="Albert R."/>
            <person name="Binder M."/>
            <person name="Bloem J."/>
            <person name="Labutti K."/>
            <person name="Salamov A."/>
            <person name="Andreopoulos B."/>
            <person name="Baker S.E."/>
            <person name="Barry K."/>
            <person name="Bills G."/>
            <person name="Bluhm B.H."/>
            <person name="Cannon C."/>
            <person name="Castanera R."/>
            <person name="Culley D.E."/>
            <person name="Daum C."/>
            <person name="Ezra D."/>
            <person name="Gonzalez J.B."/>
            <person name="Henrissat B."/>
            <person name="Kuo A."/>
            <person name="Liang C."/>
            <person name="Lipzen A."/>
            <person name="Lutzoni F."/>
            <person name="Magnuson J."/>
            <person name="Mondo S."/>
            <person name="Nolan M."/>
            <person name="Ohm R."/>
            <person name="Pangilinan J."/>
            <person name="Park H.-J."/>
            <person name="Ramirez L."/>
            <person name="Alfaro M."/>
            <person name="Sun H."/>
            <person name="Tritt A."/>
            <person name="Yoshinaga Y."/>
            <person name="Zwiers L.-H."/>
            <person name="Turgeon B.G."/>
            <person name="Goodwin S.B."/>
            <person name="Spatafora J.W."/>
            <person name="Crous P.W."/>
            <person name="Grigoriev I.V."/>
        </authorList>
    </citation>
    <scope>NUCLEOTIDE SEQUENCE</scope>
    <source>
        <strain evidence="1">IPT5</strain>
    </source>
</reference>
<proteinExistence type="predicted"/>
<protein>
    <submittedName>
        <fullName evidence="1">Uncharacterized protein</fullName>
    </submittedName>
</protein>
<accession>A0A6A7B6A6</accession>
<dbReference type="Proteomes" id="UP000799423">
    <property type="component" value="Unassembled WGS sequence"/>
</dbReference>
<gene>
    <name evidence="1" type="ORF">T440DRAFT_75640</name>
</gene>
<keyword evidence="2" id="KW-1185">Reference proteome</keyword>
<evidence type="ECO:0000313" key="2">
    <source>
        <dbReference type="Proteomes" id="UP000799423"/>
    </source>
</evidence>
<dbReference type="AlphaFoldDB" id="A0A6A7B6A6"/>
<name>A0A6A7B6A6_9PLEO</name>
<evidence type="ECO:0000313" key="1">
    <source>
        <dbReference type="EMBL" id="KAF2850950.1"/>
    </source>
</evidence>
<dbReference type="EMBL" id="MU006304">
    <property type="protein sequence ID" value="KAF2850950.1"/>
    <property type="molecule type" value="Genomic_DNA"/>
</dbReference>
<organism evidence="1 2">
    <name type="scientific">Plenodomus tracheiphilus IPT5</name>
    <dbReference type="NCBI Taxonomy" id="1408161"/>
    <lineage>
        <taxon>Eukaryota</taxon>
        <taxon>Fungi</taxon>
        <taxon>Dikarya</taxon>
        <taxon>Ascomycota</taxon>
        <taxon>Pezizomycotina</taxon>
        <taxon>Dothideomycetes</taxon>
        <taxon>Pleosporomycetidae</taxon>
        <taxon>Pleosporales</taxon>
        <taxon>Pleosporineae</taxon>
        <taxon>Leptosphaeriaceae</taxon>
        <taxon>Plenodomus</taxon>
    </lineage>
</organism>
<dbReference type="PROSITE" id="PS51257">
    <property type="entry name" value="PROKAR_LIPOPROTEIN"/>
    <property type="match status" value="1"/>
</dbReference>
<sequence length="72" mass="7259">MQRSQSAAPGMCACGGGGGCIEQPLIDCWPAAPSALTAQPVQSHLTRLETGIFGSCVRPPPAAPVDISTSAH</sequence>